<dbReference type="InterPro" id="IPR024705">
    <property type="entry name" value="Ssp411"/>
</dbReference>
<reference evidence="2 3" key="1">
    <citation type="submission" date="2016-08" db="EMBL/GenBank/DDBJ databases">
        <title>Draft genome of Fabibacter sp. strain SK-8.</title>
        <authorList>
            <person name="Wong S.-K."/>
            <person name="Hamasaki K."/>
            <person name="Yoshizawa S."/>
        </authorList>
    </citation>
    <scope>NUCLEOTIDE SEQUENCE [LARGE SCALE GENOMIC DNA]</scope>
    <source>
        <strain evidence="2 3">SK-8</strain>
    </source>
</reference>
<feature type="domain" description="Spermatogenesis-associated protein 20-like TRX" evidence="1">
    <location>
        <begin position="53"/>
        <end position="208"/>
    </location>
</feature>
<dbReference type="Proteomes" id="UP000095552">
    <property type="component" value="Unassembled WGS sequence"/>
</dbReference>
<dbReference type="GO" id="GO:0005975">
    <property type="term" value="P:carbohydrate metabolic process"/>
    <property type="evidence" value="ECO:0007669"/>
    <property type="project" value="InterPro"/>
</dbReference>
<dbReference type="AlphaFoldDB" id="A0A1E5SZ88"/>
<dbReference type="SUPFAM" id="SSF48208">
    <property type="entry name" value="Six-hairpin glycosidases"/>
    <property type="match status" value="1"/>
</dbReference>
<dbReference type="InterPro" id="IPR004879">
    <property type="entry name" value="Ssp411-like_TRX"/>
</dbReference>
<dbReference type="Gene3D" id="3.40.30.10">
    <property type="entry name" value="Glutaredoxin"/>
    <property type="match status" value="1"/>
</dbReference>
<dbReference type="InterPro" id="IPR036249">
    <property type="entry name" value="Thioredoxin-like_sf"/>
</dbReference>
<dbReference type="PANTHER" id="PTHR42899">
    <property type="entry name" value="SPERMATOGENESIS-ASSOCIATED PROTEIN 20"/>
    <property type="match status" value="1"/>
</dbReference>
<keyword evidence="3" id="KW-1185">Reference proteome</keyword>
<evidence type="ECO:0000259" key="1">
    <source>
        <dbReference type="Pfam" id="PF03190"/>
    </source>
</evidence>
<protein>
    <recommendedName>
        <fullName evidence="1">Spermatogenesis-associated protein 20-like TRX domain-containing protein</fullName>
    </recommendedName>
</protein>
<dbReference type="Gene3D" id="1.50.10.20">
    <property type="match status" value="1"/>
</dbReference>
<accession>A0A1E5SZ88</accession>
<dbReference type="EMBL" id="MDGQ01000005">
    <property type="protein sequence ID" value="OEK04426.1"/>
    <property type="molecule type" value="Genomic_DNA"/>
</dbReference>
<dbReference type="CDD" id="cd02955">
    <property type="entry name" value="SSP411"/>
    <property type="match status" value="1"/>
</dbReference>
<dbReference type="PIRSF" id="PIRSF006402">
    <property type="entry name" value="UCP006402_thioredoxin"/>
    <property type="match status" value="1"/>
</dbReference>
<organism evidence="2 3">
    <name type="scientific">Roseivirga misakiensis</name>
    <dbReference type="NCBI Taxonomy" id="1563681"/>
    <lineage>
        <taxon>Bacteria</taxon>
        <taxon>Pseudomonadati</taxon>
        <taxon>Bacteroidota</taxon>
        <taxon>Cytophagia</taxon>
        <taxon>Cytophagales</taxon>
        <taxon>Roseivirgaceae</taxon>
        <taxon>Roseivirga</taxon>
    </lineage>
</organism>
<evidence type="ECO:0000313" key="3">
    <source>
        <dbReference type="Proteomes" id="UP000095552"/>
    </source>
</evidence>
<gene>
    <name evidence="2" type="ORF">BFP71_13195</name>
</gene>
<dbReference type="Pfam" id="PF03190">
    <property type="entry name" value="Thioredox_DsbH"/>
    <property type="match status" value="1"/>
</dbReference>
<dbReference type="OrthoDB" id="9762614at2"/>
<comment type="caution">
    <text evidence="2">The sequence shown here is derived from an EMBL/GenBank/DDBJ whole genome shotgun (WGS) entry which is preliminary data.</text>
</comment>
<dbReference type="Gene3D" id="1.50.10.10">
    <property type="match status" value="1"/>
</dbReference>
<dbReference type="InterPro" id="IPR008928">
    <property type="entry name" value="6-hairpin_glycosidase_sf"/>
</dbReference>
<sequence>MSYKSLKLEFSGLKNALMMKKNDSYPFRLFGLIIGILILYTSCDSRKEQEVPQNRLAKESSLYLLQHSTNPVDWYPWGDEAFEKAKSEDKLVVISIGYYACHWCQVMEKETFMDTTVAKLMNDSYVSIKVDREERPDIDQVYADAARKMTGSAGWPLNIIATSDGTPLFAGTYFENEDWQAVLQRADYLYQENPEEILNQAESMAASLKEKSSLKGQGIDITLADIEGLWLSQSDTTVGGIKGTQKFPNSPYLSALLDFTYYRPNKDLDKFLKQTLDNMALGGMFDHLNGGFARYSTDKDWKVPHFEKMLYDNAQLMAVYAKAYRKFNDPFYLYIAESTANCLLTEFKRESGGFYSSINAVSNEVEGGYYTWTLSEIQEFDDAATLKLFNISEAGNWENGQNVLFANGSTKQDYLAWTKSDVKAEILSKRSRRTSPPKDKKIITSWNALAIEGFVSLYRATQNTAYLNEGKNLATYLTGNHLNSDNNSVTRTDGSLQNGFLQDYAQLSASLISLYQVTFNLNWIESAEAITAEMVERFNADNTALFKQSSAKDDLFMASYPTLDSDLPSGNAQAAENLILLAELFYDTRSEWKDKAVEMLSAENSEMQVAPAFTGKWIQSLIQLQNPSYEVAILGSQARNYQEALDLGFRPDIIFLGGTAEGSVPLLANKLVDGRTTIYVCQNKTCKFPTEDVEEAYRMTLEPF</sequence>
<evidence type="ECO:0000313" key="2">
    <source>
        <dbReference type="EMBL" id="OEK04426.1"/>
    </source>
</evidence>
<proteinExistence type="predicted"/>
<dbReference type="PANTHER" id="PTHR42899:SF1">
    <property type="entry name" value="SPERMATOGENESIS-ASSOCIATED PROTEIN 20"/>
    <property type="match status" value="1"/>
</dbReference>
<dbReference type="STRING" id="1563681.BFP71_13195"/>
<name>A0A1E5SZ88_9BACT</name>
<dbReference type="InterPro" id="IPR012341">
    <property type="entry name" value="6hp_glycosidase-like_sf"/>
</dbReference>
<dbReference type="SUPFAM" id="SSF52833">
    <property type="entry name" value="Thioredoxin-like"/>
    <property type="match status" value="1"/>
</dbReference>